<evidence type="ECO:0000256" key="4">
    <source>
        <dbReference type="SAM" id="MobiDB-lite"/>
    </source>
</evidence>
<name>A0A918A4A6_9ACTN</name>
<dbReference type="Pfam" id="PF13088">
    <property type="entry name" value="BNR_2"/>
    <property type="match status" value="1"/>
</dbReference>
<dbReference type="InterPro" id="IPR011040">
    <property type="entry name" value="Sialidase"/>
</dbReference>
<dbReference type="InterPro" id="IPR008979">
    <property type="entry name" value="Galactose-bd-like_sf"/>
</dbReference>
<feature type="domain" description="F5/8 type C" evidence="6">
    <location>
        <begin position="407"/>
        <end position="552"/>
    </location>
</feature>
<gene>
    <name evidence="7" type="ORF">GCM10012278_31310</name>
</gene>
<dbReference type="GO" id="GO:0005737">
    <property type="term" value="C:cytoplasm"/>
    <property type="evidence" value="ECO:0007669"/>
    <property type="project" value="TreeGrafter"/>
</dbReference>
<dbReference type="GO" id="GO:0006689">
    <property type="term" value="P:ganglioside catabolic process"/>
    <property type="evidence" value="ECO:0007669"/>
    <property type="project" value="TreeGrafter"/>
</dbReference>
<reference evidence="7" key="1">
    <citation type="journal article" date="2014" name="Int. J. Syst. Evol. Microbiol.">
        <title>Complete genome sequence of Corynebacterium casei LMG S-19264T (=DSM 44701T), isolated from a smear-ripened cheese.</title>
        <authorList>
            <consortium name="US DOE Joint Genome Institute (JGI-PGF)"/>
            <person name="Walter F."/>
            <person name="Albersmeier A."/>
            <person name="Kalinowski J."/>
            <person name="Ruckert C."/>
        </authorList>
    </citation>
    <scope>NUCLEOTIDE SEQUENCE</scope>
    <source>
        <strain evidence="7">CGMCC 4.7430</strain>
    </source>
</reference>
<dbReference type="Gene3D" id="2.60.120.260">
    <property type="entry name" value="Galactose-binding domain-like"/>
    <property type="match status" value="1"/>
</dbReference>
<dbReference type="EMBL" id="BMNK01000004">
    <property type="protein sequence ID" value="GGP06671.1"/>
    <property type="molecule type" value="Genomic_DNA"/>
</dbReference>
<comment type="caution">
    <text evidence="7">The sequence shown here is derived from an EMBL/GenBank/DDBJ whole genome shotgun (WGS) entry which is preliminary data.</text>
</comment>
<dbReference type="GO" id="GO:0016020">
    <property type="term" value="C:membrane"/>
    <property type="evidence" value="ECO:0007669"/>
    <property type="project" value="TreeGrafter"/>
</dbReference>
<dbReference type="SUPFAM" id="SSF49785">
    <property type="entry name" value="Galactose-binding domain-like"/>
    <property type="match status" value="1"/>
</dbReference>
<dbReference type="PROSITE" id="PS50022">
    <property type="entry name" value="FA58C_3"/>
    <property type="match status" value="1"/>
</dbReference>
<dbReference type="InterPro" id="IPR036278">
    <property type="entry name" value="Sialidase_sf"/>
</dbReference>
<dbReference type="EC" id="3.2.1.18" evidence="3"/>
<dbReference type="Proteomes" id="UP000660745">
    <property type="component" value="Unassembled WGS sequence"/>
</dbReference>
<evidence type="ECO:0000313" key="8">
    <source>
        <dbReference type="Proteomes" id="UP000660745"/>
    </source>
</evidence>
<evidence type="ECO:0000256" key="3">
    <source>
        <dbReference type="ARBA" id="ARBA00012733"/>
    </source>
</evidence>
<dbReference type="InterPro" id="IPR000421">
    <property type="entry name" value="FA58C"/>
</dbReference>
<reference evidence="7" key="2">
    <citation type="submission" date="2020-09" db="EMBL/GenBank/DDBJ databases">
        <authorList>
            <person name="Sun Q."/>
            <person name="Zhou Y."/>
        </authorList>
    </citation>
    <scope>NUCLEOTIDE SEQUENCE</scope>
    <source>
        <strain evidence="7">CGMCC 4.7430</strain>
    </source>
</reference>
<keyword evidence="8" id="KW-1185">Reference proteome</keyword>
<evidence type="ECO:0000259" key="6">
    <source>
        <dbReference type="PROSITE" id="PS50022"/>
    </source>
</evidence>
<organism evidence="7 8">
    <name type="scientific">Nonomuraea glycinis</name>
    <dbReference type="NCBI Taxonomy" id="2047744"/>
    <lineage>
        <taxon>Bacteria</taxon>
        <taxon>Bacillati</taxon>
        <taxon>Actinomycetota</taxon>
        <taxon>Actinomycetes</taxon>
        <taxon>Streptosporangiales</taxon>
        <taxon>Streptosporangiaceae</taxon>
        <taxon>Nonomuraea</taxon>
    </lineage>
</organism>
<dbReference type="AlphaFoldDB" id="A0A918A4A6"/>
<proteinExistence type="inferred from homology"/>
<feature type="region of interest" description="Disordered" evidence="4">
    <location>
        <begin position="21"/>
        <end position="53"/>
    </location>
</feature>
<dbReference type="Gene3D" id="2.120.10.10">
    <property type="match status" value="1"/>
</dbReference>
<evidence type="ECO:0000256" key="1">
    <source>
        <dbReference type="ARBA" id="ARBA00000427"/>
    </source>
</evidence>
<feature type="chain" id="PRO_5036918548" description="exo-alpha-sialidase" evidence="5">
    <location>
        <begin position="16"/>
        <end position="556"/>
    </location>
</feature>
<accession>A0A918A4A6</accession>
<comment type="catalytic activity">
    <reaction evidence="1">
        <text>Hydrolysis of alpha-(2-&gt;3)-, alpha-(2-&gt;6)-, alpha-(2-&gt;8)- glycosidic linkages of terminal sialic acid residues in oligosaccharides, glycoproteins, glycolipids, colominic acid and synthetic substrates.</text>
        <dbReference type="EC" id="3.2.1.18"/>
    </reaction>
</comment>
<sequence>MAVACLLSPLPAAQAAGGPGYCPLPEDEPTGPDTVSWIYPGPPPQESEPTAEQRRDYAGFPNAAVIDTVGPDGSPRRHTIVTYSKNIDVVMPYVSAAATSGDDGRTFGPSARTPLREAPIPLHDGRLFATEYYLTGVTAHTASLGILTSADGGKSWDRAEAVFGTPEKLAGGGVAHGRPIQLADGTILVTVYGRYADVDLDQSEVYASADGGASFTRRGVIGRPDSRYAYNEAAVEQVADGSLLAVLRREGGGAYATLAYSRSTDAGATWSPPQDLRLPGQDCLVRGVAPRLLLMPGGALVLSAGRPDVWVALSFDGLGGRWDRQRVTYHNRDGIYDAHGTSGYSGIAAVGPYRLLQVFDNCKLPGARRDGSLNETACPAGNGFEHGSWYAIKGRHLDIPLPGPGRLNLAALHRSGKLTVNTTMTWTSRRRPLARPGGAFDGSTGYWSSAVSAGPGRYVLHLNRMRAFTRIGLSLRRGHAAGARVFVSRDGRAWGSPVLRVSGRTDYALRHEALATPVKGRHVKIEVDATKDCDPEIGATCAMLNEVELYAATKSS</sequence>
<dbReference type="SUPFAM" id="SSF50939">
    <property type="entry name" value="Sialidases"/>
    <property type="match status" value="1"/>
</dbReference>
<evidence type="ECO:0000313" key="7">
    <source>
        <dbReference type="EMBL" id="GGP06671.1"/>
    </source>
</evidence>
<feature type="signal peptide" evidence="5">
    <location>
        <begin position="1"/>
        <end position="15"/>
    </location>
</feature>
<evidence type="ECO:0000256" key="2">
    <source>
        <dbReference type="ARBA" id="ARBA00009348"/>
    </source>
</evidence>
<protein>
    <recommendedName>
        <fullName evidence="3">exo-alpha-sialidase</fullName>
        <ecNumber evidence="3">3.2.1.18</ecNumber>
    </recommendedName>
</protein>
<dbReference type="CDD" id="cd15482">
    <property type="entry name" value="Sialidase_non-viral"/>
    <property type="match status" value="1"/>
</dbReference>
<evidence type="ECO:0000256" key="5">
    <source>
        <dbReference type="SAM" id="SignalP"/>
    </source>
</evidence>
<dbReference type="InterPro" id="IPR026856">
    <property type="entry name" value="Sialidase_fam"/>
</dbReference>
<keyword evidence="5" id="KW-0732">Signal</keyword>
<dbReference type="GO" id="GO:0009313">
    <property type="term" value="P:oligosaccharide catabolic process"/>
    <property type="evidence" value="ECO:0007669"/>
    <property type="project" value="TreeGrafter"/>
</dbReference>
<comment type="similarity">
    <text evidence="2">Belongs to the glycosyl hydrolase 33 family.</text>
</comment>
<dbReference type="PANTHER" id="PTHR10628">
    <property type="entry name" value="SIALIDASE"/>
    <property type="match status" value="1"/>
</dbReference>
<dbReference type="GO" id="GO:0004308">
    <property type="term" value="F:exo-alpha-sialidase activity"/>
    <property type="evidence" value="ECO:0007669"/>
    <property type="project" value="UniProtKB-EC"/>
</dbReference>
<dbReference type="PANTHER" id="PTHR10628:SF30">
    <property type="entry name" value="EXO-ALPHA-SIALIDASE"/>
    <property type="match status" value="1"/>
</dbReference>